<accession>A0A2D2DRC0</accession>
<name>A0A2D2DRC0_9BURK</name>
<reference evidence="1" key="1">
    <citation type="submission" date="2017-10" db="EMBL/GenBank/DDBJ databases">
        <title>Massilia psychrophilum sp. nov., a novel purple-pigmented bacterium isolated from Tianshan glacier, Xinjiang Municipality, China.</title>
        <authorList>
            <person name="Wang H."/>
        </authorList>
    </citation>
    <scope>NUCLEOTIDE SEQUENCE [LARGE SCALE GENOMIC DNA]</scope>
    <source>
        <strain evidence="1">B2</strain>
    </source>
</reference>
<dbReference type="Proteomes" id="UP000229897">
    <property type="component" value="Chromosome"/>
</dbReference>
<dbReference type="AlphaFoldDB" id="A0A2D2DRC0"/>
<protein>
    <submittedName>
        <fullName evidence="1">Uncharacterized protein</fullName>
    </submittedName>
</protein>
<sequence>MPLFMQNSGYTAFGLETAASIFQSIAASGYTAQALMSYGNSGAIAAAAGASAGAASATAGSFHGLSQAASTWSQIQQMRTAGSESG</sequence>
<gene>
    <name evidence="1" type="ORF">CR152_25785</name>
</gene>
<evidence type="ECO:0000313" key="2">
    <source>
        <dbReference type="Proteomes" id="UP000229897"/>
    </source>
</evidence>
<dbReference type="EMBL" id="CP024608">
    <property type="protein sequence ID" value="ATQ77531.1"/>
    <property type="molecule type" value="Genomic_DNA"/>
</dbReference>
<keyword evidence="2" id="KW-1185">Reference proteome</keyword>
<evidence type="ECO:0000313" key="1">
    <source>
        <dbReference type="EMBL" id="ATQ77531.1"/>
    </source>
</evidence>
<organism evidence="1 2">
    <name type="scientific">Massilia violaceinigra</name>
    <dbReference type="NCBI Taxonomy" id="2045208"/>
    <lineage>
        <taxon>Bacteria</taxon>
        <taxon>Pseudomonadati</taxon>
        <taxon>Pseudomonadota</taxon>
        <taxon>Betaproteobacteria</taxon>
        <taxon>Burkholderiales</taxon>
        <taxon>Oxalobacteraceae</taxon>
        <taxon>Telluria group</taxon>
        <taxon>Massilia</taxon>
    </lineage>
</organism>
<dbReference type="KEGG" id="mass:CR152_25785"/>
<proteinExistence type="predicted"/>